<keyword evidence="3" id="KW-1185">Reference proteome</keyword>
<gene>
    <name evidence="2" type="ORF">MTR67_018338</name>
</gene>
<name>A0AAF0TTM2_SOLVR</name>
<reference evidence="2" key="1">
    <citation type="submission" date="2023-08" db="EMBL/GenBank/DDBJ databases">
        <title>A de novo genome assembly of Solanum verrucosum Schlechtendal, a Mexican diploid species geographically isolated from the other diploid A-genome species in potato relatives.</title>
        <authorList>
            <person name="Hosaka K."/>
        </authorList>
    </citation>
    <scope>NUCLEOTIDE SEQUENCE</scope>
    <source>
        <tissue evidence="2">Young leaves</tissue>
    </source>
</reference>
<proteinExistence type="predicted"/>
<dbReference type="AlphaFoldDB" id="A0AAF0TTM2"/>
<evidence type="ECO:0000313" key="2">
    <source>
        <dbReference type="EMBL" id="WMV24953.1"/>
    </source>
</evidence>
<protein>
    <submittedName>
        <fullName evidence="2">Uncharacterized protein</fullName>
    </submittedName>
</protein>
<sequence>MMRWMLIMVTCVCSIIRCRPNGISTMNIRVCEGNSKTRHMLERN</sequence>
<evidence type="ECO:0000256" key="1">
    <source>
        <dbReference type="SAM" id="SignalP"/>
    </source>
</evidence>
<dbReference type="EMBL" id="CP133615">
    <property type="protein sequence ID" value="WMV24953.1"/>
    <property type="molecule type" value="Genomic_DNA"/>
</dbReference>
<keyword evidence="1" id="KW-0732">Signal</keyword>
<organism evidence="2 3">
    <name type="scientific">Solanum verrucosum</name>
    <dbReference type="NCBI Taxonomy" id="315347"/>
    <lineage>
        <taxon>Eukaryota</taxon>
        <taxon>Viridiplantae</taxon>
        <taxon>Streptophyta</taxon>
        <taxon>Embryophyta</taxon>
        <taxon>Tracheophyta</taxon>
        <taxon>Spermatophyta</taxon>
        <taxon>Magnoliopsida</taxon>
        <taxon>eudicotyledons</taxon>
        <taxon>Gunneridae</taxon>
        <taxon>Pentapetalae</taxon>
        <taxon>asterids</taxon>
        <taxon>lamiids</taxon>
        <taxon>Solanales</taxon>
        <taxon>Solanaceae</taxon>
        <taxon>Solanoideae</taxon>
        <taxon>Solaneae</taxon>
        <taxon>Solanum</taxon>
    </lineage>
</organism>
<feature type="signal peptide" evidence="1">
    <location>
        <begin position="1"/>
        <end position="20"/>
    </location>
</feature>
<feature type="chain" id="PRO_5041999342" evidence="1">
    <location>
        <begin position="21"/>
        <end position="44"/>
    </location>
</feature>
<accession>A0AAF0TTM2</accession>
<evidence type="ECO:0000313" key="3">
    <source>
        <dbReference type="Proteomes" id="UP001234989"/>
    </source>
</evidence>
<dbReference type="Proteomes" id="UP001234989">
    <property type="component" value="Chromosome 4"/>
</dbReference>